<evidence type="ECO:0000256" key="2">
    <source>
        <dbReference type="SAM" id="Phobius"/>
    </source>
</evidence>
<feature type="compositionally biased region" description="Basic and acidic residues" evidence="1">
    <location>
        <begin position="50"/>
        <end position="63"/>
    </location>
</feature>
<evidence type="ECO:0000313" key="3">
    <source>
        <dbReference type="EMBL" id="MBD1362479.1"/>
    </source>
</evidence>
<name>A0ABR7WM78_9SPHI</name>
<feature type="region of interest" description="Disordered" evidence="1">
    <location>
        <begin position="42"/>
        <end position="63"/>
    </location>
</feature>
<sequence length="115" mass="13053">MIAALYNKHIYLRIATGMLLIMLIGLKTAAPVFISLKQVDKENTSVTENDGEKKAETSPSFEKEKEFADMNRAMAVHLLWHTQIIHITGYQNNYLATHFLRVASPPPDLYLHPIC</sequence>
<reference evidence="3 4" key="1">
    <citation type="submission" date="2020-09" db="EMBL/GenBank/DDBJ databases">
        <title>Novel species of Mucilaginibacter isolated from a glacier on the Tibetan Plateau.</title>
        <authorList>
            <person name="Liu Q."/>
            <person name="Xin Y.-H."/>
        </authorList>
    </citation>
    <scope>NUCLEOTIDE SEQUENCE [LARGE SCALE GENOMIC DNA]</scope>
    <source>
        <strain evidence="3 4">ZT4R22</strain>
    </source>
</reference>
<keyword evidence="4" id="KW-1185">Reference proteome</keyword>
<protein>
    <submittedName>
        <fullName evidence="3">Uncharacterized protein</fullName>
    </submittedName>
</protein>
<dbReference type="EMBL" id="JACWMY010000001">
    <property type="protein sequence ID" value="MBD1362479.1"/>
    <property type="molecule type" value="Genomic_DNA"/>
</dbReference>
<evidence type="ECO:0000313" key="4">
    <source>
        <dbReference type="Proteomes" id="UP000606600"/>
    </source>
</evidence>
<keyword evidence="2" id="KW-1133">Transmembrane helix</keyword>
<evidence type="ECO:0000256" key="1">
    <source>
        <dbReference type="SAM" id="MobiDB-lite"/>
    </source>
</evidence>
<comment type="caution">
    <text evidence="3">The sequence shown here is derived from an EMBL/GenBank/DDBJ whole genome shotgun (WGS) entry which is preliminary data.</text>
</comment>
<keyword evidence="2" id="KW-0472">Membrane</keyword>
<accession>A0ABR7WM78</accession>
<dbReference type="RefSeq" id="WP_191187160.1">
    <property type="nucleotide sequence ID" value="NZ_JACWMY010000001.1"/>
</dbReference>
<organism evidence="3 4">
    <name type="scientific">Mucilaginibacter pankratovii</name>
    <dbReference type="NCBI Taxonomy" id="2772110"/>
    <lineage>
        <taxon>Bacteria</taxon>
        <taxon>Pseudomonadati</taxon>
        <taxon>Bacteroidota</taxon>
        <taxon>Sphingobacteriia</taxon>
        <taxon>Sphingobacteriales</taxon>
        <taxon>Sphingobacteriaceae</taxon>
        <taxon>Mucilaginibacter</taxon>
    </lineage>
</organism>
<dbReference type="Proteomes" id="UP000606600">
    <property type="component" value="Unassembled WGS sequence"/>
</dbReference>
<keyword evidence="2" id="KW-0812">Transmembrane</keyword>
<proteinExistence type="predicted"/>
<feature type="transmembrane region" description="Helical" evidence="2">
    <location>
        <begin position="12"/>
        <end position="34"/>
    </location>
</feature>
<gene>
    <name evidence="3" type="ORF">IDJ77_01535</name>
</gene>